<evidence type="ECO:0000256" key="7">
    <source>
        <dbReference type="ARBA" id="ARBA00023034"/>
    </source>
</evidence>
<keyword evidence="3" id="KW-0808">Transferase</keyword>
<evidence type="ECO:0000256" key="6">
    <source>
        <dbReference type="ARBA" id="ARBA00022989"/>
    </source>
</evidence>
<keyword evidence="8 10" id="KW-0472">Membrane</keyword>
<dbReference type="GO" id="GO:0001733">
    <property type="term" value="F:galactosylceramide sulfotransferase activity"/>
    <property type="evidence" value="ECO:0007669"/>
    <property type="project" value="InterPro"/>
</dbReference>
<evidence type="ECO:0000313" key="11">
    <source>
        <dbReference type="Ensembl" id="ENSXETP00000066560"/>
    </source>
</evidence>
<dbReference type="PANTHER" id="PTHR14647">
    <property type="entry name" value="GALACTOSE-3-O-SULFOTRANSFERASE"/>
    <property type="match status" value="1"/>
</dbReference>
<evidence type="ECO:0000256" key="8">
    <source>
        <dbReference type="ARBA" id="ARBA00023136"/>
    </source>
</evidence>
<evidence type="ECO:0000256" key="10">
    <source>
        <dbReference type="SAM" id="Phobius"/>
    </source>
</evidence>
<keyword evidence="7" id="KW-0333">Golgi apparatus</keyword>
<evidence type="ECO:0008006" key="12">
    <source>
        <dbReference type="Google" id="ProtNLM"/>
    </source>
</evidence>
<keyword evidence="5" id="KW-0735">Signal-anchor</keyword>
<dbReference type="InParanoid" id="A0A6I8Q2P6"/>
<evidence type="ECO:0000256" key="4">
    <source>
        <dbReference type="ARBA" id="ARBA00022692"/>
    </source>
</evidence>
<keyword evidence="4 10" id="KW-0812">Transmembrane</keyword>
<accession>A0A6I8Q2P6</accession>
<dbReference type="InterPro" id="IPR009729">
    <property type="entry name" value="Gal-3-0_sulfotransfrase"/>
</dbReference>
<proteinExistence type="inferred from homology"/>
<dbReference type="FunCoup" id="A0A6I8Q2P6">
    <property type="interactions" value="136"/>
</dbReference>
<keyword evidence="6 10" id="KW-1133">Transmembrane helix</keyword>
<comment type="similarity">
    <text evidence="2">Belongs to the galactose-3-O-sulfotransferase family.</text>
</comment>
<name>A0A6I8Q2P6_XENTR</name>
<organism evidence="11">
    <name type="scientific">Xenopus tropicalis</name>
    <name type="common">Western clawed frog</name>
    <name type="synonym">Silurana tropicalis</name>
    <dbReference type="NCBI Taxonomy" id="8364"/>
    <lineage>
        <taxon>Eukaryota</taxon>
        <taxon>Metazoa</taxon>
        <taxon>Chordata</taxon>
        <taxon>Craniata</taxon>
        <taxon>Vertebrata</taxon>
        <taxon>Euteleostomi</taxon>
        <taxon>Amphibia</taxon>
        <taxon>Batrachia</taxon>
        <taxon>Anura</taxon>
        <taxon>Pipoidea</taxon>
        <taxon>Pipidae</taxon>
        <taxon>Xenopodinae</taxon>
        <taxon>Xenopus</taxon>
        <taxon>Silurana</taxon>
    </lineage>
</organism>
<dbReference type="InterPro" id="IPR027417">
    <property type="entry name" value="P-loop_NTPase"/>
</dbReference>
<dbReference type="SUPFAM" id="SSF52540">
    <property type="entry name" value="P-loop containing nucleoside triphosphate hydrolases"/>
    <property type="match status" value="1"/>
</dbReference>
<dbReference type="PANTHER" id="PTHR14647:SF89">
    <property type="entry name" value="GALACTOSE-3-O-SULFOTRANSFERASE 2"/>
    <property type="match status" value="1"/>
</dbReference>
<dbReference type="Pfam" id="PF06990">
    <property type="entry name" value="Gal-3-0_sulfotr"/>
    <property type="match status" value="1"/>
</dbReference>
<dbReference type="GO" id="GO:0009247">
    <property type="term" value="P:glycolipid biosynthetic process"/>
    <property type="evidence" value="ECO:0007669"/>
    <property type="project" value="InterPro"/>
</dbReference>
<dbReference type="GeneTree" id="ENSGT00950000182923"/>
<dbReference type="Gene3D" id="3.40.50.300">
    <property type="entry name" value="P-loop containing nucleotide triphosphate hydrolases"/>
    <property type="match status" value="1"/>
</dbReference>
<keyword evidence="9" id="KW-0325">Glycoprotein</keyword>
<evidence type="ECO:0000256" key="9">
    <source>
        <dbReference type="ARBA" id="ARBA00023180"/>
    </source>
</evidence>
<dbReference type="GO" id="GO:0000139">
    <property type="term" value="C:Golgi membrane"/>
    <property type="evidence" value="ECO:0007669"/>
    <property type="project" value="UniProtKB-SubCell"/>
</dbReference>
<evidence type="ECO:0000256" key="5">
    <source>
        <dbReference type="ARBA" id="ARBA00022968"/>
    </source>
</evidence>
<evidence type="ECO:0000256" key="2">
    <source>
        <dbReference type="ARBA" id="ARBA00008124"/>
    </source>
</evidence>
<comment type="subcellular location">
    <subcellularLocation>
        <location evidence="1">Golgi apparatus membrane</location>
        <topology evidence="1">Single-pass type II membrane protein</topology>
    </subcellularLocation>
</comment>
<dbReference type="AlphaFoldDB" id="A0A6I8Q2P6"/>
<protein>
    <recommendedName>
        <fullName evidence="12">Galactose-3-O-sulfotransferase 2</fullName>
    </recommendedName>
</protein>
<evidence type="ECO:0000256" key="1">
    <source>
        <dbReference type="ARBA" id="ARBA00004323"/>
    </source>
</evidence>
<sequence>MVRKRYSTECRGLTFKKMLFTVSFVFGISFSVRMLGVSEFWRCNEHLLPSPTALQYIAKALHALYNVRLHNSIHGSEERELLENTELLLRRHLDLEDKKSKEKGKPLRGSCAPRRHIFFLKTHKTASSTIMNILFRFGDLRNLSFAHPTNGNSQFSYPSYFSSRFVDAFYQGNCSMFHIMCQHMRFQLTEVEKVMPRDTFYFTILRNPVSQMESSFSYYKSIGVFSKAKSLEDFLHNASRYYEIKGLSRSYAKNLMTFDLGLNPDGILSTKQFQLNWRTVETVFDLVLITDYFDESLVLLKDALCWTLEDVASFPLNTRTNSTKKNLSEETQDMIKSWNALDWQLYIYFNHSFWNRVEIYGRKRMQREVEELRKLRANISMTCLEGEVDPANLQDKSLKPYQSGIARILGYNLKPGLGPADKLLCQRMVTPELQYTHLLVQKQKQSKYYCVEKKEPVTKNL</sequence>
<dbReference type="Ensembl" id="ENSXETT00000088554">
    <property type="protein sequence ID" value="ENSXETP00000066560"/>
    <property type="gene ID" value="ENSXETG00000032419"/>
</dbReference>
<evidence type="ECO:0000256" key="3">
    <source>
        <dbReference type="ARBA" id="ARBA00022679"/>
    </source>
</evidence>
<reference evidence="11" key="2">
    <citation type="submission" date="2020-05" db="UniProtKB">
        <authorList>
            <consortium name="Ensembl"/>
        </authorList>
    </citation>
    <scope>IDENTIFICATION</scope>
</reference>
<feature type="transmembrane region" description="Helical" evidence="10">
    <location>
        <begin position="20"/>
        <end position="41"/>
    </location>
</feature>
<reference evidence="11" key="1">
    <citation type="journal article" date="2010" name="Science">
        <title>The genome of the Western clawed frog Xenopus tropicalis.</title>
        <authorList>
            <person name="Hellsten U."/>
            <person name="Harland R.M."/>
            <person name="Gilchrist M.J."/>
            <person name="Hendrix D."/>
            <person name="Jurka J."/>
            <person name="Kapitonov V."/>
            <person name="Ovcharenko I."/>
            <person name="Putnam N.H."/>
            <person name="Shu S."/>
            <person name="Taher L."/>
            <person name="Blitz I.L."/>
            <person name="Blumberg B."/>
            <person name="Dichmann D.S."/>
            <person name="Dubchak I."/>
            <person name="Amaya E."/>
            <person name="Detter J.C."/>
            <person name="Fletcher R."/>
            <person name="Gerhard D.S."/>
            <person name="Goodstein D."/>
            <person name="Graves T."/>
            <person name="Grigoriev I.V."/>
            <person name="Grimwood J."/>
            <person name="Kawashima T."/>
            <person name="Lindquist E."/>
            <person name="Lucas S.M."/>
            <person name="Mead P.E."/>
            <person name="Mitros T."/>
            <person name="Ogino H."/>
            <person name="Ohta Y."/>
            <person name="Poliakov A.V."/>
            <person name="Pollet N."/>
            <person name="Robert J."/>
            <person name="Salamov A."/>
            <person name="Sater A.K."/>
            <person name="Schmutz J."/>
            <person name="Terry A."/>
            <person name="Vize P.D."/>
            <person name="Warren W.C."/>
            <person name="Wells D."/>
            <person name="Wills A."/>
            <person name="Wilson R.K."/>
            <person name="Zimmerman L.B."/>
            <person name="Zorn A.M."/>
            <person name="Grainger R."/>
            <person name="Grammer T."/>
            <person name="Khokha M.K."/>
            <person name="Richardson P.M."/>
            <person name="Rokhsar D.S."/>
        </authorList>
    </citation>
    <scope>NUCLEOTIDE SEQUENCE [LARGE SCALE GENOMIC DNA]</scope>
    <source>
        <strain evidence="11">Nigerian</strain>
    </source>
</reference>